<evidence type="ECO:0000259" key="1">
    <source>
        <dbReference type="Pfam" id="PF12708"/>
    </source>
</evidence>
<evidence type="ECO:0000313" key="2">
    <source>
        <dbReference type="EMBL" id="MBB5700141.1"/>
    </source>
</evidence>
<proteinExistence type="predicted"/>
<dbReference type="Pfam" id="PF12708">
    <property type="entry name" value="Pect-lyase_RHGA_epim"/>
    <property type="match status" value="1"/>
</dbReference>
<comment type="caution">
    <text evidence="2">The sequence shown here is derived from an EMBL/GenBank/DDBJ whole genome shotgun (WGS) entry which is preliminary data.</text>
</comment>
<dbReference type="InterPro" id="IPR012334">
    <property type="entry name" value="Pectin_lyas_fold"/>
</dbReference>
<dbReference type="Gene3D" id="2.160.20.10">
    <property type="entry name" value="Single-stranded right-handed beta-helix, Pectin lyase-like"/>
    <property type="match status" value="1"/>
</dbReference>
<dbReference type="AlphaFoldDB" id="A0A7W9EKZ7"/>
<dbReference type="RefSeq" id="WP_184031172.1">
    <property type="nucleotide sequence ID" value="NZ_JACIJJ010000008.1"/>
</dbReference>
<dbReference type="Proteomes" id="UP000557739">
    <property type="component" value="Unassembled WGS sequence"/>
</dbReference>
<feature type="domain" description="Rhamnogalacturonase A/B/Epimerase-like pectate lyase" evidence="1">
    <location>
        <begin position="28"/>
        <end position="98"/>
    </location>
</feature>
<keyword evidence="3" id="KW-1185">Reference proteome</keyword>
<dbReference type="InterPro" id="IPR011050">
    <property type="entry name" value="Pectin_lyase_fold/virulence"/>
</dbReference>
<protein>
    <recommendedName>
        <fullName evidence="1">Rhamnogalacturonase A/B/Epimerase-like pectate lyase domain-containing protein</fullName>
    </recommendedName>
</protein>
<accession>A0A7W9EKZ7</accession>
<organism evidence="2 3">
    <name type="scientific">Sphingomonas yantingensis</name>
    <dbReference type="NCBI Taxonomy" id="1241761"/>
    <lineage>
        <taxon>Bacteria</taxon>
        <taxon>Pseudomonadati</taxon>
        <taxon>Pseudomonadota</taxon>
        <taxon>Alphaproteobacteria</taxon>
        <taxon>Sphingomonadales</taxon>
        <taxon>Sphingomonadaceae</taxon>
        <taxon>Sphingomonas</taxon>
    </lineage>
</organism>
<dbReference type="InterPro" id="IPR024535">
    <property type="entry name" value="RHGA/B-epi-like_pectate_lyase"/>
</dbReference>
<name>A0A7W9EKZ7_9SPHN</name>
<evidence type="ECO:0000313" key="3">
    <source>
        <dbReference type="Proteomes" id="UP000557739"/>
    </source>
</evidence>
<sequence length="495" mass="51775">MAGGAAAVSPAMLTAGDVATQLRATGLSARELGLRFDGRADESAPLQRAIDEAARQKRPLILPPGTARIDRPLDLKGRHVAIVGDPVGNTVVKAGARLARLIDAEDRVERIDSPLFLFGLSLDGSGSTQTGLCLRYRHRTVIDTVRVTACDTGIDERDTWLGRRANCQIRQTRIGWRLGGANHSSQWQGCSITDAREVHLDIGAQGTAEDGNDALLFLGCDVEFGAGIGVRVAPGASATFDTCYLGEDIGGDVLENAGRVTVRGGALFVGHGRDGAGIRAAGGTVTIDGTAIRGQGSGPLDRLAGAGGNGAGSVVFRDVDMQLKLGGNPVLRGNVLGTMPMRVFAPTLGRAWQATQFDCRAEDRAVGDARRVRCLAPTGANPLVGVAGTLGDVQASRTGAAAYIVIVYSATAPVELKATSGAMSRQPWRLIGTLPATREVQTYIKVDVPVNYGDFSLIELIMRARGGDELVLHHATIGDASVIEPGPLANLARAR</sequence>
<gene>
    <name evidence="2" type="ORF">FHR19_003523</name>
</gene>
<dbReference type="EMBL" id="JACIJJ010000008">
    <property type="protein sequence ID" value="MBB5700141.1"/>
    <property type="molecule type" value="Genomic_DNA"/>
</dbReference>
<dbReference type="SUPFAM" id="SSF51126">
    <property type="entry name" value="Pectin lyase-like"/>
    <property type="match status" value="1"/>
</dbReference>
<reference evidence="2 3" key="1">
    <citation type="submission" date="2020-08" db="EMBL/GenBank/DDBJ databases">
        <title>Genomic Encyclopedia of Type Strains, Phase IV (KMG-IV): sequencing the most valuable type-strain genomes for metagenomic binning, comparative biology and taxonomic classification.</title>
        <authorList>
            <person name="Goeker M."/>
        </authorList>
    </citation>
    <scope>NUCLEOTIDE SEQUENCE [LARGE SCALE GENOMIC DNA]</scope>
    <source>
        <strain evidence="2 3">DSM 27244</strain>
    </source>
</reference>